<evidence type="ECO:0000256" key="5">
    <source>
        <dbReference type="ARBA" id="ARBA00022722"/>
    </source>
</evidence>
<reference evidence="9 10" key="1">
    <citation type="submission" date="2021-06" db="EMBL/GenBank/DDBJ databases">
        <title>Caerostris extrusa draft genome.</title>
        <authorList>
            <person name="Kono N."/>
            <person name="Arakawa K."/>
        </authorList>
    </citation>
    <scope>NUCLEOTIDE SEQUENCE [LARGE SCALE GENOMIC DNA]</scope>
</reference>
<evidence type="ECO:0000313" key="10">
    <source>
        <dbReference type="Proteomes" id="UP001054945"/>
    </source>
</evidence>
<dbReference type="GO" id="GO:0003723">
    <property type="term" value="F:RNA binding"/>
    <property type="evidence" value="ECO:0007669"/>
    <property type="project" value="InterPro"/>
</dbReference>
<evidence type="ECO:0000256" key="6">
    <source>
        <dbReference type="ARBA" id="ARBA00022839"/>
    </source>
</evidence>
<feature type="domain" description="R3H" evidence="8">
    <location>
        <begin position="174"/>
        <end position="242"/>
    </location>
</feature>
<dbReference type="Gene3D" id="3.30.70.330">
    <property type="match status" value="1"/>
</dbReference>
<dbReference type="InterPro" id="IPR036397">
    <property type="entry name" value="RNaseH_sf"/>
</dbReference>
<dbReference type="Pfam" id="PF08675">
    <property type="entry name" value="RNA_bind"/>
    <property type="match status" value="1"/>
</dbReference>
<accession>A0AAV4S1X3</accession>
<evidence type="ECO:0000256" key="2">
    <source>
        <dbReference type="ARBA" id="ARBA00008372"/>
    </source>
</evidence>
<dbReference type="InterPro" id="IPR012337">
    <property type="entry name" value="RNaseH-like_sf"/>
</dbReference>
<dbReference type="InterPro" id="IPR035979">
    <property type="entry name" value="RBD_domain_sf"/>
</dbReference>
<comment type="caution">
    <text evidence="9">The sequence shown here is derived from an EMBL/GenBank/DDBJ whole genome shotgun (WGS) entry which is preliminary data.</text>
</comment>
<dbReference type="Gene3D" id="3.30.420.10">
    <property type="entry name" value="Ribonuclease H-like superfamily/Ribonuclease H"/>
    <property type="match status" value="2"/>
</dbReference>
<name>A0AAV4S1X3_CAEEX</name>
<dbReference type="Pfam" id="PF04857">
    <property type="entry name" value="CAF1"/>
    <property type="match status" value="1"/>
</dbReference>
<dbReference type="InterPro" id="IPR001374">
    <property type="entry name" value="R3H_dom"/>
</dbReference>
<dbReference type="EMBL" id="BPLR01008896">
    <property type="protein sequence ID" value="GIY28035.1"/>
    <property type="molecule type" value="Genomic_DNA"/>
</dbReference>
<dbReference type="PROSITE" id="PS51061">
    <property type="entry name" value="R3H"/>
    <property type="match status" value="1"/>
</dbReference>
<evidence type="ECO:0000256" key="4">
    <source>
        <dbReference type="ARBA" id="ARBA00015918"/>
    </source>
</evidence>
<dbReference type="GO" id="GO:0046872">
    <property type="term" value="F:metal ion binding"/>
    <property type="evidence" value="ECO:0007669"/>
    <property type="project" value="InterPro"/>
</dbReference>
<dbReference type="PANTHER" id="PTHR15092:SF44">
    <property type="entry name" value="POLY(A)-SPECIFIC RIBONUCLEASE PARN"/>
    <property type="match status" value="1"/>
</dbReference>
<dbReference type="AlphaFoldDB" id="A0AAV4S1X3"/>
<evidence type="ECO:0000256" key="1">
    <source>
        <dbReference type="ARBA" id="ARBA00001663"/>
    </source>
</evidence>
<dbReference type="InterPro" id="IPR006941">
    <property type="entry name" value="RNase_CAF1"/>
</dbReference>
<dbReference type="SUPFAM" id="SSF82708">
    <property type="entry name" value="R3H domain"/>
    <property type="match status" value="1"/>
</dbReference>
<dbReference type="GO" id="GO:1990431">
    <property type="term" value="P:priRNA 3'-end processing"/>
    <property type="evidence" value="ECO:0007669"/>
    <property type="project" value="TreeGrafter"/>
</dbReference>
<dbReference type="GO" id="GO:1990432">
    <property type="term" value="P:siRNA 3'-end processing"/>
    <property type="evidence" value="ECO:0007669"/>
    <property type="project" value="TreeGrafter"/>
</dbReference>
<evidence type="ECO:0000256" key="7">
    <source>
        <dbReference type="ARBA" id="ARBA00031923"/>
    </source>
</evidence>
<sequence length="622" mass="71300">MEVTKSNFEKLLPSIKQSIDECDFIAIDTELTGLYSSRSEEHAFDTMEERYLKLREQCSKFLIIQFGLSTFKYNPDEKSIYTHRDYNFYVFPRPHIRQAPDPRFMCQASSMHFLASHGFDFNKTIYEGIPYLTFAQESKIRDYVTNKYKVERGSIKQTAKANGQKTVDVPDEHKKFIAKVMKQVDSFMADKSQTIMQLDPCNAFLRKLIYESVQQKHGNCIEMSSKFTENSNQRYITIMKCTQQDRLDKVQEKEMTDLEGADSAIGFRKVMDCLSASKKLIIGHHMYLDVLHVIDQFFFPLPEDLNEYKSIVRMTFPNMLDTKYVASSDTLTKKFHLCSLFESTQLSELLRQVQGKSFELPTVHVDDGFKGYNLNSEQFHEAGYDAFMSGLCYIALTKKLGAMATPSVEYVEPSSKILAPYLNSWRPDPEPVRENVFHVSFPEEWKTVDLVELFLPYGNIYVHWLDDVSALVALKNAENTLSAKTGLLNKSSRLYRVRTYAEYQKWANKQLLSKKEESKKQLPTSESKAVSKRKNSGNAEVSAACSMDLIPEDDENEAETAISSVQTSGVVCLRLKKKRKIAEDENETGGCHHQQLVFLKKIIGNSTLPVNTSYVCFGDLKT</sequence>
<organism evidence="9 10">
    <name type="scientific">Caerostris extrusa</name>
    <name type="common">Bark spider</name>
    <name type="synonym">Caerostris bankana</name>
    <dbReference type="NCBI Taxonomy" id="172846"/>
    <lineage>
        <taxon>Eukaryota</taxon>
        <taxon>Metazoa</taxon>
        <taxon>Ecdysozoa</taxon>
        <taxon>Arthropoda</taxon>
        <taxon>Chelicerata</taxon>
        <taxon>Arachnida</taxon>
        <taxon>Araneae</taxon>
        <taxon>Araneomorphae</taxon>
        <taxon>Entelegynae</taxon>
        <taxon>Araneoidea</taxon>
        <taxon>Araneidae</taxon>
        <taxon>Caerostris</taxon>
    </lineage>
</organism>
<comment type="similarity">
    <text evidence="2">Belongs to the CAF1 family.</text>
</comment>
<proteinExistence type="inferred from homology"/>
<evidence type="ECO:0000259" key="8">
    <source>
        <dbReference type="PROSITE" id="PS51061"/>
    </source>
</evidence>
<gene>
    <name evidence="9" type="primary">parn</name>
    <name evidence="9" type="ORF">CEXT_724831</name>
</gene>
<dbReference type="PANTHER" id="PTHR15092">
    <property type="entry name" value="POLY A -SPECIFIC RIBONUCLEASE/TARGET OF EGR1, MEMBER 1"/>
    <property type="match status" value="1"/>
</dbReference>
<dbReference type="SUPFAM" id="SSF53098">
    <property type="entry name" value="Ribonuclease H-like"/>
    <property type="match status" value="1"/>
</dbReference>
<dbReference type="Proteomes" id="UP001054945">
    <property type="component" value="Unassembled WGS sequence"/>
</dbReference>
<dbReference type="GO" id="GO:0005737">
    <property type="term" value="C:cytoplasm"/>
    <property type="evidence" value="ECO:0007669"/>
    <property type="project" value="InterPro"/>
</dbReference>
<dbReference type="GO" id="GO:0000289">
    <property type="term" value="P:nuclear-transcribed mRNA poly(A) tail shortening"/>
    <property type="evidence" value="ECO:0007669"/>
    <property type="project" value="TreeGrafter"/>
</dbReference>
<comment type="catalytic activity">
    <reaction evidence="1">
        <text>Exonucleolytic cleavage of poly(A) to 5'-AMP.</text>
        <dbReference type="EC" id="3.1.13.4"/>
    </reaction>
</comment>
<dbReference type="CDD" id="cd12428">
    <property type="entry name" value="RRM_PARN"/>
    <property type="match status" value="1"/>
</dbReference>
<protein>
    <recommendedName>
        <fullName evidence="4">Poly(A)-specific ribonuclease PARN</fullName>
        <ecNumber evidence="3">3.1.13.4</ecNumber>
    </recommendedName>
    <alternativeName>
        <fullName evidence="7">Polyadenylate-specific ribonuclease</fullName>
    </alternativeName>
</protein>
<dbReference type="SUPFAM" id="SSF54928">
    <property type="entry name" value="RNA-binding domain, RBD"/>
    <property type="match status" value="1"/>
</dbReference>
<evidence type="ECO:0000313" key="9">
    <source>
        <dbReference type="EMBL" id="GIY28035.1"/>
    </source>
</evidence>
<keyword evidence="5" id="KW-0540">Nuclease</keyword>
<dbReference type="InterPro" id="IPR012677">
    <property type="entry name" value="Nucleotide-bd_a/b_plait_sf"/>
</dbReference>
<dbReference type="EC" id="3.1.13.4" evidence="3"/>
<dbReference type="InterPro" id="IPR036867">
    <property type="entry name" value="R3H_dom_sf"/>
</dbReference>
<keyword evidence="6" id="KW-0378">Hydrolase</keyword>
<dbReference type="GO" id="GO:0004535">
    <property type="term" value="F:poly(A)-specific ribonuclease activity"/>
    <property type="evidence" value="ECO:0007669"/>
    <property type="project" value="UniProtKB-EC"/>
</dbReference>
<keyword evidence="6" id="KW-0269">Exonuclease</keyword>
<dbReference type="InterPro" id="IPR051181">
    <property type="entry name" value="CAF1_poly(A)_ribonucleases"/>
</dbReference>
<dbReference type="InterPro" id="IPR014789">
    <property type="entry name" value="PolyA-riboNase_RNA-binding"/>
</dbReference>
<keyword evidence="10" id="KW-1185">Reference proteome</keyword>
<dbReference type="GO" id="GO:0005634">
    <property type="term" value="C:nucleus"/>
    <property type="evidence" value="ECO:0007669"/>
    <property type="project" value="InterPro"/>
</dbReference>
<evidence type="ECO:0000256" key="3">
    <source>
        <dbReference type="ARBA" id="ARBA00012161"/>
    </source>
</evidence>